<gene>
    <name evidence="1" type="ORF">VNO77_47153</name>
</gene>
<protein>
    <submittedName>
        <fullName evidence="1">Uncharacterized protein</fullName>
    </submittedName>
</protein>
<dbReference type="EMBL" id="JAYMYQ010000031">
    <property type="protein sequence ID" value="KAK7298241.1"/>
    <property type="molecule type" value="Genomic_DNA"/>
</dbReference>
<sequence>MQKELQYFHSGILVPWAWGSSPSPTSSLSSSLSRRLSWSPRIHLFLSTSLESSLLFHSDSQASKEGYHPTVLLVLLKQVIFLPEPGKAECPSTWGSASKGPFCVINWAIEEISFKVELLVYPPVVLSVGKDSPVLGYGNKPPRLKHWISFTGDSEYPRGLVKRIVRTGKIEKLW</sequence>
<evidence type="ECO:0000313" key="1">
    <source>
        <dbReference type="EMBL" id="KAK7298241.1"/>
    </source>
</evidence>
<keyword evidence="2" id="KW-1185">Reference proteome</keyword>
<organism evidence="1 2">
    <name type="scientific">Canavalia gladiata</name>
    <name type="common">Sword bean</name>
    <name type="synonym">Dolichos gladiatus</name>
    <dbReference type="NCBI Taxonomy" id="3824"/>
    <lineage>
        <taxon>Eukaryota</taxon>
        <taxon>Viridiplantae</taxon>
        <taxon>Streptophyta</taxon>
        <taxon>Embryophyta</taxon>
        <taxon>Tracheophyta</taxon>
        <taxon>Spermatophyta</taxon>
        <taxon>Magnoliopsida</taxon>
        <taxon>eudicotyledons</taxon>
        <taxon>Gunneridae</taxon>
        <taxon>Pentapetalae</taxon>
        <taxon>rosids</taxon>
        <taxon>fabids</taxon>
        <taxon>Fabales</taxon>
        <taxon>Fabaceae</taxon>
        <taxon>Papilionoideae</taxon>
        <taxon>50 kb inversion clade</taxon>
        <taxon>NPAAA clade</taxon>
        <taxon>indigoferoid/millettioid clade</taxon>
        <taxon>Phaseoleae</taxon>
        <taxon>Canavalia</taxon>
    </lineage>
</organism>
<evidence type="ECO:0000313" key="2">
    <source>
        <dbReference type="Proteomes" id="UP001367508"/>
    </source>
</evidence>
<dbReference type="AlphaFoldDB" id="A0AAN9JHB7"/>
<accession>A0AAN9JHB7</accession>
<name>A0AAN9JHB7_CANGL</name>
<proteinExistence type="predicted"/>
<dbReference type="Proteomes" id="UP001367508">
    <property type="component" value="Unassembled WGS sequence"/>
</dbReference>
<comment type="caution">
    <text evidence="1">The sequence shown here is derived from an EMBL/GenBank/DDBJ whole genome shotgun (WGS) entry which is preliminary data.</text>
</comment>
<reference evidence="1 2" key="1">
    <citation type="submission" date="2024-01" db="EMBL/GenBank/DDBJ databases">
        <title>The genomes of 5 underutilized Papilionoideae crops provide insights into root nodulation and disease resistanc.</title>
        <authorList>
            <person name="Jiang F."/>
        </authorList>
    </citation>
    <scope>NUCLEOTIDE SEQUENCE [LARGE SCALE GENOMIC DNA]</scope>
    <source>
        <strain evidence="1">LVBAO_FW01</strain>
        <tissue evidence="1">Leaves</tissue>
    </source>
</reference>